<dbReference type="Gene3D" id="3.30.360.10">
    <property type="entry name" value="Dihydrodipicolinate Reductase, domain 2"/>
    <property type="match status" value="1"/>
</dbReference>
<evidence type="ECO:0000313" key="3">
    <source>
        <dbReference type="EMBL" id="KCZ70775.1"/>
    </source>
</evidence>
<dbReference type="PANTHER" id="PTHR43377">
    <property type="entry name" value="BILIVERDIN REDUCTASE A"/>
    <property type="match status" value="1"/>
</dbReference>
<dbReference type="SUPFAM" id="SSF51735">
    <property type="entry name" value="NAD(P)-binding Rossmann-fold domains"/>
    <property type="match status" value="1"/>
</dbReference>
<dbReference type="OrthoDB" id="25239at2157"/>
<feature type="domain" description="GFO/IDH/MocA-like oxidoreductase" evidence="2">
    <location>
        <begin position="132"/>
        <end position="257"/>
    </location>
</feature>
<dbReference type="Pfam" id="PF01408">
    <property type="entry name" value="GFO_IDH_MocA"/>
    <property type="match status" value="1"/>
</dbReference>
<feature type="domain" description="Gfo/Idh/MocA-like oxidoreductase N-terminal" evidence="1">
    <location>
        <begin position="3"/>
        <end position="123"/>
    </location>
</feature>
<dbReference type="Pfam" id="PF22725">
    <property type="entry name" value="GFO_IDH_MocA_C3"/>
    <property type="match status" value="1"/>
</dbReference>
<gene>
    <name evidence="3" type="ORF">ANME2D_02800</name>
</gene>
<organism evidence="3 4">
    <name type="scientific">Candidatus Methanoperedens nitratireducens</name>
    <dbReference type="NCBI Taxonomy" id="1392998"/>
    <lineage>
        <taxon>Archaea</taxon>
        <taxon>Methanobacteriati</taxon>
        <taxon>Methanobacteriota</taxon>
        <taxon>Stenosarchaea group</taxon>
        <taxon>Methanomicrobia</taxon>
        <taxon>Methanosarcinales</taxon>
        <taxon>ANME-2 cluster</taxon>
        <taxon>Candidatus Methanoperedentaceae</taxon>
        <taxon>Candidatus Methanoperedens</taxon>
    </lineage>
</organism>
<evidence type="ECO:0000313" key="4">
    <source>
        <dbReference type="Proteomes" id="UP000027153"/>
    </source>
</evidence>
<proteinExistence type="predicted"/>
<dbReference type="PANTHER" id="PTHR43377:SF1">
    <property type="entry name" value="BILIVERDIN REDUCTASE A"/>
    <property type="match status" value="1"/>
</dbReference>
<dbReference type="InterPro" id="IPR036291">
    <property type="entry name" value="NAD(P)-bd_dom_sf"/>
</dbReference>
<comment type="caution">
    <text evidence="3">The sequence shown here is derived from an EMBL/GenBank/DDBJ whole genome shotgun (WGS) entry which is preliminary data.</text>
</comment>
<evidence type="ECO:0000259" key="2">
    <source>
        <dbReference type="Pfam" id="PF22725"/>
    </source>
</evidence>
<protein>
    <submittedName>
        <fullName evidence="3">Putative dehydrogenase</fullName>
    </submittedName>
</protein>
<dbReference type="EMBL" id="JMIY01000007">
    <property type="protein sequence ID" value="KCZ70775.1"/>
    <property type="molecule type" value="Genomic_DNA"/>
</dbReference>
<dbReference type="AlphaFoldDB" id="A0A062V5U1"/>
<dbReference type="RefSeq" id="WP_048092663.1">
    <property type="nucleotide sequence ID" value="NZ_JMIY01000007.1"/>
</dbReference>
<dbReference type="GO" id="GO:0000166">
    <property type="term" value="F:nucleotide binding"/>
    <property type="evidence" value="ECO:0007669"/>
    <property type="project" value="InterPro"/>
</dbReference>
<name>A0A062V5U1_9EURY</name>
<accession>A0A062V5U1</accession>
<dbReference type="SUPFAM" id="SSF55347">
    <property type="entry name" value="Glyceraldehyde-3-phosphate dehydrogenase-like, C-terminal domain"/>
    <property type="match status" value="1"/>
</dbReference>
<evidence type="ECO:0000259" key="1">
    <source>
        <dbReference type="Pfam" id="PF01408"/>
    </source>
</evidence>
<keyword evidence="4" id="KW-1185">Reference proteome</keyword>
<dbReference type="Gene3D" id="3.40.50.720">
    <property type="entry name" value="NAD(P)-binding Rossmann-like Domain"/>
    <property type="match status" value="1"/>
</dbReference>
<reference evidence="3 4" key="1">
    <citation type="journal article" date="2013" name="Nature">
        <title>Anaerobic oxidation of methane coupled to nitrate reduction in a novel archaeal lineage.</title>
        <authorList>
            <person name="Haroon M.F."/>
            <person name="Hu S."/>
            <person name="Shi Y."/>
            <person name="Imelfort M."/>
            <person name="Keller J."/>
            <person name="Hugenholtz P."/>
            <person name="Yuan Z."/>
            <person name="Tyson G.W."/>
        </authorList>
    </citation>
    <scope>NUCLEOTIDE SEQUENCE [LARGE SCALE GENOMIC DNA]</scope>
    <source>
        <strain evidence="3 4">ANME-2d</strain>
    </source>
</reference>
<dbReference type="InterPro" id="IPR055170">
    <property type="entry name" value="GFO_IDH_MocA-like_dom"/>
</dbReference>
<dbReference type="Proteomes" id="UP000027153">
    <property type="component" value="Unassembled WGS sequence"/>
</dbReference>
<sequence length="338" mass="38306">MKINIGIIGCGNIAQSVHLPILIKNPDIKSIFVSDTDMRALENTCKRFGIKACRSFQDYRKFLDQVDAVFILTPPHTHHALVIDCLKYGRHVFVEKPLCMTAEEAVDIKKLAEDTGLIVETGYNLRFMPQLRLAKKLLKRGHIGRVITVNGYYLAEAAYMRENKTFYLDPDKGGGVLMDGLCHLIDISSWFMDSTIVEAYGFTGIYDDLPVDNIANISIRFENGITGHLQAIWAPLSEYLHTGDLKTIKIVGDQGVLAPEIYSGRIKEYRTRKGTHTIYPKNMDLRNPMWALGRSYLDQDTDFINRIKKGSNNLNKLKESARIVEILDSIKKYGAFKK</sequence>
<dbReference type="InterPro" id="IPR000683">
    <property type="entry name" value="Gfo/Idh/MocA-like_OxRdtase_N"/>
</dbReference>
<dbReference type="InterPro" id="IPR051450">
    <property type="entry name" value="Gfo/Idh/MocA_Oxidoreductases"/>
</dbReference>